<dbReference type="GO" id="GO:0005856">
    <property type="term" value="C:cytoskeleton"/>
    <property type="evidence" value="ECO:0007669"/>
    <property type="project" value="UniProtKB-SubCell"/>
</dbReference>
<feature type="domain" description="Sphingolipid delta4-desaturase N-terminal" evidence="3">
    <location>
        <begin position="1"/>
        <end position="38"/>
    </location>
</feature>
<evidence type="ECO:0000313" key="4">
    <source>
        <dbReference type="EMBL" id="PWZ27402.1"/>
    </source>
</evidence>
<evidence type="ECO:0000256" key="2">
    <source>
        <dbReference type="SAM" id="MobiDB-lite"/>
    </source>
</evidence>
<reference evidence="4" key="1">
    <citation type="journal article" date="2018" name="Nat. Genet.">
        <title>Extensive intraspecific gene order and gene structural variations between Mo17 and other maize genomes.</title>
        <authorList>
            <person name="Sun S."/>
            <person name="Zhou Y."/>
            <person name="Chen J."/>
            <person name="Shi J."/>
            <person name="Zhao H."/>
            <person name="Zhao H."/>
            <person name="Song W."/>
            <person name="Zhang M."/>
            <person name="Cui Y."/>
            <person name="Dong X."/>
            <person name="Liu H."/>
            <person name="Ma X."/>
            <person name="Jiao Y."/>
            <person name="Wang B."/>
            <person name="Wei X."/>
            <person name="Stein J.C."/>
            <person name="Glaubitz J.C."/>
            <person name="Lu F."/>
            <person name="Yu G."/>
            <person name="Liang C."/>
            <person name="Fengler K."/>
            <person name="Li B."/>
            <person name="Rafalski A."/>
            <person name="Schnable P.S."/>
            <person name="Ware D.H."/>
            <person name="Buckler E.S."/>
            <person name="Lai J."/>
        </authorList>
    </citation>
    <scope>NUCLEOTIDE SEQUENCE [LARGE SCALE GENOMIC DNA]</scope>
    <source>
        <tissue evidence="4">Seedling</tissue>
    </source>
</reference>
<comment type="similarity">
    <text evidence="1">Belongs to the SCAR/WAVE family.</text>
</comment>
<proteinExistence type="inferred from homology"/>
<dbReference type="PANTHER" id="PTHR12902:SF1">
    <property type="entry name" value="WISKOTT-ALDRICH SYNDROME PROTEIN FAMILY MEMBER"/>
    <property type="match status" value="1"/>
</dbReference>
<dbReference type="GO" id="GO:0003779">
    <property type="term" value="F:actin binding"/>
    <property type="evidence" value="ECO:0007669"/>
    <property type="project" value="UniProtKB-KW"/>
</dbReference>
<dbReference type="GO" id="GO:0030036">
    <property type="term" value="P:actin cytoskeleton organization"/>
    <property type="evidence" value="ECO:0007669"/>
    <property type="project" value="InterPro"/>
</dbReference>
<comment type="caution">
    <text evidence="4">The sequence shown here is derived from an EMBL/GenBank/DDBJ whole genome shotgun (WGS) entry which is preliminary data.</text>
</comment>
<sequence length="238" mass="27239">MATDFFWSYTDELHTSRRREILAKYSQIKELFRPDPWGFLKGLSRTTGHARGCQGSPSAVVAPFPTSNSGSPSPDAISARRQRFGNRVDPDHQRLGWRGFLHAAQIQAIPRLVHGQTPNSVASKFVKWRDVVVLCTKFFHDLQEEVMAIASRGHGLLIRLQQLEAKFSMVEKAIELRWGTQITHMMTDYSSDLMLLLVLEPQKEPVKLVATVQQFRIKIVVTVQLHYCTPSYRSLYMR</sequence>
<accession>A0A3L6F274</accession>
<dbReference type="ExpressionAtlas" id="A0A3L6F274">
    <property type="expression patterns" value="baseline"/>
</dbReference>
<dbReference type="EMBL" id="NCVQ01000005">
    <property type="protein sequence ID" value="PWZ27402.1"/>
    <property type="molecule type" value="Genomic_DNA"/>
</dbReference>
<dbReference type="Pfam" id="PF08557">
    <property type="entry name" value="Lipid_DES"/>
    <property type="match status" value="1"/>
</dbReference>
<name>A0A3L6F274_MAIZE</name>
<evidence type="ECO:0000256" key="1">
    <source>
        <dbReference type="ARBA" id="ARBA00006993"/>
    </source>
</evidence>
<dbReference type="SMART" id="SM01269">
    <property type="entry name" value="Lipid_DES"/>
    <property type="match status" value="1"/>
</dbReference>
<evidence type="ECO:0000259" key="3">
    <source>
        <dbReference type="SMART" id="SM01269"/>
    </source>
</evidence>
<dbReference type="Proteomes" id="UP000251960">
    <property type="component" value="Chromosome 4"/>
</dbReference>
<protein>
    <submittedName>
        <fullName evidence="4">Sphingolipid delta(4)-desaturase DES1-like</fullName>
    </submittedName>
</protein>
<feature type="region of interest" description="Disordered" evidence="2">
    <location>
        <begin position="50"/>
        <end position="78"/>
    </location>
</feature>
<dbReference type="AlphaFoldDB" id="A0A3L6F274"/>
<gene>
    <name evidence="4" type="primary">At4g04930</name>
    <name evidence="4" type="ORF">Zm00014a_040540</name>
</gene>
<organism evidence="4">
    <name type="scientific">Zea mays</name>
    <name type="common">Maize</name>
    <dbReference type="NCBI Taxonomy" id="4577"/>
    <lineage>
        <taxon>Eukaryota</taxon>
        <taxon>Viridiplantae</taxon>
        <taxon>Streptophyta</taxon>
        <taxon>Embryophyta</taxon>
        <taxon>Tracheophyta</taxon>
        <taxon>Spermatophyta</taxon>
        <taxon>Magnoliopsida</taxon>
        <taxon>Liliopsida</taxon>
        <taxon>Poales</taxon>
        <taxon>Poaceae</taxon>
        <taxon>PACMAD clade</taxon>
        <taxon>Panicoideae</taxon>
        <taxon>Andropogonodae</taxon>
        <taxon>Andropogoneae</taxon>
        <taxon>Tripsacinae</taxon>
        <taxon>Zea</taxon>
    </lineage>
</organism>
<dbReference type="PANTHER" id="PTHR12902">
    <property type="entry name" value="WASP-1"/>
    <property type="match status" value="1"/>
</dbReference>
<dbReference type="InterPro" id="IPR013866">
    <property type="entry name" value="Sphingolipid_d4-desaturase_N"/>
</dbReference>
<dbReference type="InterPro" id="IPR028288">
    <property type="entry name" value="SCAR/WAVE_fam"/>
</dbReference>